<dbReference type="EMBL" id="GBXM01079825">
    <property type="protein sequence ID" value="JAH28752.1"/>
    <property type="molecule type" value="Transcribed_RNA"/>
</dbReference>
<dbReference type="AlphaFoldDB" id="A0A0E9RIZ4"/>
<organism evidence="1">
    <name type="scientific">Anguilla anguilla</name>
    <name type="common">European freshwater eel</name>
    <name type="synonym">Muraena anguilla</name>
    <dbReference type="NCBI Taxonomy" id="7936"/>
    <lineage>
        <taxon>Eukaryota</taxon>
        <taxon>Metazoa</taxon>
        <taxon>Chordata</taxon>
        <taxon>Craniata</taxon>
        <taxon>Vertebrata</taxon>
        <taxon>Euteleostomi</taxon>
        <taxon>Actinopterygii</taxon>
        <taxon>Neopterygii</taxon>
        <taxon>Teleostei</taxon>
        <taxon>Anguilliformes</taxon>
        <taxon>Anguillidae</taxon>
        <taxon>Anguilla</taxon>
    </lineage>
</organism>
<reference evidence="1" key="1">
    <citation type="submission" date="2014-11" db="EMBL/GenBank/DDBJ databases">
        <authorList>
            <person name="Amaro Gonzalez C."/>
        </authorList>
    </citation>
    <scope>NUCLEOTIDE SEQUENCE</scope>
</reference>
<protein>
    <submittedName>
        <fullName evidence="1">Uncharacterized protein</fullName>
    </submittedName>
</protein>
<name>A0A0E9RIZ4_ANGAN</name>
<reference evidence="1" key="2">
    <citation type="journal article" date="2015" name="Fish Shellfish Immunol.">
        <title>Early steps in the European eel (Anguilla anguilla)-Vibrio vulnificus interaction in the gills: Role of the RtxA13 toxin.</title>
        <authorList>
            <person name="Callol A."/>
            <person name="Pajuelo D."/>
            <person name="Ebbesson L."/>
            <person name="Teles M."/>
            <person name="MacKenzie S."/>
            <person name="Amaro C."/>
        </authorList>
    </citation>
    <scope>NUCLEOTIDE SEQUENCE</scope>
</reference>
<evidence type="ECO:0000313" key="1">
    <source>
        <dbReference type="EMBL" id="JAH28752.1"/>
    </source>
</evidence>
<accession>A0A0E9RIZ4</accession>
<proteinExistence type="predicted"/>
<sequence length="62" mass="7194">MGAYMGSHFECTSLFSFLMAKLNITTLFIITEQITWHFQVRPGVWQQSETQASALSFKTYRL</sequence>